<evidence type="ECO:0000313" key="1">
    <source>
        <dbReference type="EMBL" id="QTX14015.1"/>
    </source>
</evidence>
<sequence length="113" mass="12758">MLDERGYATFTYQAYMPEAKRQNHSKNGKISVKILGIQIPGATPEYKTEIHHDTFGTHRISLWCGCFLSRSCVHPGLAIRQKNMMTLSSDNNGTKVFRVTKIGYTYVDVCPEG</sequence>
<name>A0A8B0SRW6_KLEPN</name>
<dbReference type="EMBL" id="MN956836">
    <property type="protein sequence ID" value="QTX14015.1"/>
    <property type="molecule type" value="Genomic_DNA"/>
</dbReference>
<proteinExistence type="predicted"/>
<geneLocation type="plasmid" evidence="1">
    <name>p17-15-vir-like</name>
</geneLocation>
<protein>
    <submittedName>
        <fullName evidence="1">Uncharacterized protein</fullName>
    </submittedName>
</protein>
<dbReference type="AlphaFoldDB" id="A0A8B0SRW6"/>
<accession>A0A8B0SRW6</accession>
<organism evidence="1">
    <name type="scientific">Klebsiella pneumoniae</name>
    <dbReference type="NCBI Taxonomy" id="573"/>
    <lineage>
        <taxon>Bacteria</taxon>
        <taxon>Pseudomonadati</taxon>
        <taxon>Pseudomonadota</taxon>
        <taxon>Gammaproteobacteria</taxon>
        <taxon>Enterobacterales</taxon>
        <taxon>Enterobacteriaceae</taxon>
        <taxon>Klebsiella/Raoultella group</taxon>
        <taxon>Klebsiella</taxon>
        <taxon>Klebsiella pneumoniae complex</taxon>
    </lineage>
</organism>
<keyword evidence="1" id="KW-0614">Plasmid</keyword>
<reference evidence="1" key="1">
    <citation type="submission" date="2020-01" db="EMBL/GenBank/DDBJ databases">
        <authorList>
            <person name="Qin S."/>
        </authorList>
    </citation>
    <scope>NUCLEOTIDE SEQUENCE</scope>
    <source>
        <strain evidence="1">CVir17-16-YZ6g</strain>
        <plasmid evidence="1">p17-15-vir-like</plasmid>
    </source>
</reference>